<evidence type="ECO:0000256" key="4">
    <source>
        <dbReference type="ARBA" id="ARBA00022825"/>
    </source>
</evidence>
<keyword evidence="3" id="KW-0378">Hydrolase</keyword>
<dbReference type="EMBL" id="JAPYKO010000004">
    <property type="protein sequence ID" value="MEI9402312.1"/>
    <property type="molecule type" value="Genomic_DNA"/>
</dbReference>
<dbReference type="InterPro" id="IPR029045">
    <property type="entry name" value="ClpP/crotonase-like_dom_sf"/>
</dbReference>
<comment type="caution">
    <text evidence="7">The sequence shown here is derived from an EMBL/GenBank/DDBJ whole genome shotgun (WGS) entry which is preliminary data.</text>
</comment>
<evidence type="ECO:0000259" key="6">
    <source>
        <dbReference type="Pfam" id="PF01343"/>
    </source>
</evidence>
<evidence type="ECO:0000256" key="3">
    <source>
        <dbReference type="ARBA" id="ARBA00022801"/>
    </source>
</evidence>
<keyword evidence="8" id="KW-1185">Reference proteome</keyword>
<proteinExistence type="inferred from homology"/>
<accession>A0ABU8K9K2</accession>
<dbReference type="PANTHER" id="PTHR33209:SF1">
    <property type="entry name" value="PEPTIDASE S49 DOMAIN-CONTAINING PROTEIN"/>
    <property type="match status" value="1"/>
</dbReference>
<keyword evidence="2" id="KW-0645">Protease</keyword>
<dbReference type="InterPro" id="IPR002142">
    <property type="entry name" value="Peptidase_S49"/>
</dbReference>
<evidence type="ECO:0000313" key="8">
    <source>
        <dbReference type="Proteomes" id="UP001366503"/>
    </source>
</evidence>
<dbReference type="CDD" id="cd07022">
    <property type="entry name" value="S49_Sppa_36K_type"/>
    <property type="match status" value="1"/>
</dbReference>
<evidence type="ECO:0000256" key="1">
    <source>
        <dbReference type="ARBA" id="ARBA00008683"/>
    </source>
</evidence>
<feature type="domain" description="Peptidase S49" evidence="6">
    <location>
        <begin position="143"/>
        <end position="287"/>
    </location>
</feature>
<organism evidence="7 8">
    <name type="scientific">Mesorhizobium argentiipisi</name>
    <dbReference type="NCBI Taxonomy" id="3015175"/>
    <lineage>
        <taxon>Bacteria</taxon>
        <taxon>Pseudomonadati</taxon>
        <taxon>Pseudomonadota</taxon>
        <taxon>Alphaproteobacteria</taxon>
        <taxon>Hyphomicrobiales</taxon>
        <taxon>Phyllobacteriaceae</taxon>
        <taxon>Mesorhizobium</taxon>
    </lineage>
</organism>
<sequence>MPRDLPLVASLLFDTPLLIHRGKANTILTAIGPRILDGMAVSVSDIPRPQREARGGVGRAFRSGGYMADNGIAVLPVLGTLIRRGSWLDSESGLTSYSALSDAVTEIMHDPATRGLMLELDSPGGEANGCFDLARFIRSASEATGIPVWCHVNEVAASAGYAIASSASQIWVPTTGEVGSIGCLAAHVDVSEADKMAGVRWNYIFFGAEKADGNPHEPLSDRARASLQADVDALGEMFVQLVSQHRGIDADKIRATEAGMFRGAEAVESGLADKSGTFDEALEAFANSVDEMQTVTPQASSKSRLKVGLMTKVLAQTPPAPVVEPEPAPAPAPAPVAPAPAAPAAVDTTAAAQEMERLLSAETARCEGLAAIAAQADRLGVTFNVGEAIKAKMSVADARSKVLDAAAAGDGENISPIAAPKAKAETSKVLDAAGKASAWAKAMKRK</sequence>
<reference evidence="7 8" key="1">
    <citation type="submission" date="2022-12" db="EMBL/GenBank/DDBJ databases">
        <authorList>
            <person name="Muema E."/>
        </authorList>
    </citation>
    <scope>NUCLEOTIDE SEQUENCE [LARGE SCALE GENOMIC DNA]</scope>
    <source>
        <strain evidence="8">1330</strain>
    </source>
</reference>
<dbReference type="InterPro" id="IPR033855">
    <property type="entry name" value="Protein_C"/>
</dbReference>
<evidence type="ECO:0000256" key="2">
    <source>
        <dbReference type="ARBA" id="ARBA00022670"/>
    </source>
</evidence>
<gene>
    <name evidence="7" type="ORF">O7A05_09060</name>
</gene>
<dbReference type="SUPFAM" id="SSF52096">
    <property type="entry name" value="ClpP/crotonase"/>
    <property type="match status" value="1"/>
</dbReference>
<keyword evidence="4" id="KW-0720">Serine protease</keyword>
<dbReference type="PANTHER" id="PTHR33209">
    <property type="entry name" value="PROTEASE 4"/>
    <property type="match status" value="1"/>
</dbReference>
<dbReference type="Pfam" id="PF01343">
    <property type="entry name" value="Peptidase_S49"/>
    <property type="match status" value="1"/>
</dbReference>
<evidence type="ECO:0000313" key="7">
    <source>
        <dbReference type="EMBL" id="MEI9402312.1"/>
    </source>
</evidence>
<comment type="similarity">
    <text evidence="1">Belongs to the peptidase S49 family.</text>
</comment>
<dbReference type="RefSeq" id="WP_337092644.1">
    <property type="nucleotide sequence ID" value="NZ_JAPYKO010000004.1"/>
</dbReference>
<feature type="region of interest" description="Disordered" evidence="5">
    <location>
        <begin position="320"/>
        <end position="341"/>
    </location>
</feature>
<dbReference type="Proteomes" id="UP001366503">
    <property type="component" value="Unassembled WGS sequence"/>
</dbReference>
<evidence type="ECO:0000256" key="5">
    <source>
        <dbReference type="SAM" id="MobiDB-lite"/>
    </source>
</evidence>
<protein>
    <submittedName>
        <fullName evidence="7">S49 family peptidase</fullName>
    </submittedName>
</protein>
<dbReference type="Gene3D" id="6.20.330.10">
    <property type="match status" value="1"/>
</dbReference>
<dbReference type="Gene3D" id="3.90.226.10">
    <property type="entry name" value="2-enoyl-CoA Hydratase, Chain A, domain 1"/>
    <property type="match status" value="1"/>
</dbReference>
<name>A0ABU8K9K2_9HYPH</name>